<dbReference type="InterPro" id="IPR045666">
    <property type="entry name" value="OpdA_N"/>
</dbReference>
<evidence type="ECO:0000313" key="3">
    <source>
        <dbReference type="Proteomes" id="UP001472677"/>
    </source>
</evidence>
<evidence type="ECO:0000259" key="1">
    <source>
        <dbReference type="Pfam" id="PF19310"/>
    </source>
</evidence>
<reference evidence="2 3" key="1">
    <citation type="journal article" date="2024" name="G3 (Bethesda)">
        <title>Genome assembly of Hibiscus sabdariffa L. provides insights into metabolisms of medicinal natural products.</title>
        <authorList>
            <person name="Kim T."/>
        </authorList>
    </citation>
    <scope>NUCLEOTIDE SEQUENCE [LARGE SCALE GENOMIC DNA]</scope>
    <source>
        <strain evidence="2">TK-2024</strain>
        <tissue evidence="2">Old leaves</tissue>
    </source>
</reference>
<evidence type="ECO:0000313" key="2">
    <source>
        <dbReference type="EMBL" id="KAK8583896.1"/>
    </source>
</evidence>
<proteinExistence type="predicted"/>
<dbReference type="Gene3D" id="1.10.1370.40">
    <property type="match status" value="1"/>
</dbReference>
<keyword evidence="3" id="KW-1185">Reference proteome</keyword>
<protein>
    <recommendedName>
        <fullName evidence="1">Oligopeptidase A N-terminal domain-containing protein</fullName>
    </recommendedName>
</protein>
<feature type="domain" description="Oligopeptidase A N-terminal" evidence="1">
    <location>
        <begin position="93"/>
        <end position="146"/>
    </location>
</feature>
<dbReference type="Proteomes" id="UP001472677">
    <property type="component" value="Unassembled WGS sequence"/>
</dbReference>
<organism evidence="2 3">
    <name type="scientific">Hibiscus sabdariffa</name>
    <name type="common">roselle</name>
    <dbReference type="NCBI Taxonomy" id="183260"/>
    <lineage>
        <taxon>Eukaryota</taxon>
        <taxon>Viridiplantae</taxon>
        <taxon>Streptophyta</taxon>
        <taxon>Embryophyta</taxon>
        <taxon>Tracheophyta</taxon>
        <taxon>Spermatophyta</taxon>
        <taxon>Magnoliopsida</taxon>
        <taxon>eudicotyledons</taxon>
        <taxon>Gunneridae</taxon>
        <taxon>Pentapetalae</taxon>
        <taxon>rosids</taxon>
        <taxon>malvids</taxon>
        <taxon>Malvales</taxon>
        <taxon>Malvaceae</taxon>
        <taxon>Malvoideae</taxon>
        <taxon>Hibiscus</taxon>
    </lineage>
</organism>
<dbReference type="Pfam" id="PF19310">
    <property type="entry name" value="TOP_N"/>
    <property type="match status" value="1"/>
</dbReference>
<sequence>MASAHFSVSRSLHPILKRQRPHFSSYPSSPRFAPNALLKSHPCPLWSSSFSFCLQTFHRSTSPYLASSLFSSLSPPSMASSVSLEAKHVRPGIRALLKKLESDLDELEKTMEPLWPKLVEPLEKIVDRLTVVWGMVNHLKAVKVEKMMNGGNVEMMNSVKKMVKNGVLKV</sequence>
<comment type="caution">
    <text evidence="2">The sequence shown here is derived from an EMBL/GenBank/DDBJ whole genome shotgun (WGS) entry which is preliminary data.</text>
</comment>
<name>A0ABR2FP85_9ROSI</name>
<accession>A0ABR2FP85</accession>
<gene>
    <name evidence="2" type="ORF">V6N12_068151</name>
</gene>
<dbReference type="EMBL" id="JBBPBM010000005">
    <property type="protein sequence ID" value="KAK8583896.1"/>
    <property type="molecule type" value="Genomic_DNA"/>
</dbReference>